<evidence type="ECO:0000313" key="1">
    <source>
        <dbReference type="EMBL" id="MPM87698.1"/>
    </source>
</evidence>
<sequence length="80" mass="9051">MKVKQVVMAEQVLKVRLPRILIMIARTIKLSTVLIAKPLMHVLLAMQSTPRLTKVHYYSGKTRKQLAGLAMTVQSLPHMT</sequence>
<gene>
    <name evidence="1" type="ORF">SDC9_134798</name>
</gene>
<proteinExistence type="predicted"/>
<dbReference type="AlphaFoldDB" id="A0A645DF91"/>
<reference evidence="1" key="1">
    <citation type="submission" date="2019-08" db="EMBL/GenBank/DDBJ databases">
        <authorList>
            <person name="Kucharzyk K."/>
            <person name="Murdoch R.W."/>
            <person name="Higgins S."/>
            <person name="Loffler F."/>
        </authorList>
    </citation>
    <scope>NUCLEOTIDE SEQUENCE</scope>
</reference>
<protein>
    <submittedName>
        <fullName evidence="1">Uncharacterized protein</fullName>
    </submittedName>
</protein>
<organism evidence="1">
    <name type="scientific">bioreactor metagenome</name>
    <dbReference type="NCBI Taxonomy" id="1076179"/>
    <lineage>
        <taxon>unclassified sequences</taxon>
        <taxon>metagenomes</taxon>
        <taxon>ecological metagenomes</taxon>
    </lineage>
</organism>
<accession>A0A645DF91</accession>
<comment type="caution">
    <text evidence="1">The sequence shown here is derived from an EMBL/GenBank/DDBJ whole genome shotgun (WGS) entry which is preliminary data.</text>
</comment>
<dbReference type="EMBL" id="VSSQ01035477">
    <property type="protein sequence ID" value="MPM87698.1"/>
    <property type="molecule type" value="Genomic_DNA"/>
</dbReference>
<name>A0A645DF91_9ZZZZ</name>